<keyword evidence="2" id="KW-1185">Reference proteome</keyword>
<proteinExistence type="predicted"/>
<reference evidence="1 2" key="1">
    <citation type="submission" date="2023-07" db="EMBL/GenBank/DDBJ databases">
        <title>Closed genome sequence of Methanosarcinaceae archaeon Am2.</title>
        <authorList>
            <person name="Poehlein A."/>
            <person name="Protasov E."/>
            <person name="Platt K."/>
            <person name="Reeh H."/>
            <person name="Daniel R."/>
            <person name="Brune A."/>
        </authorList>
    </citation>
    <scope>NUCLEOTIDE SEQUENCE [LARGE SCALE GENOMIC DNA]</scope>
    <source>
        <strain evidence="1 2">Am2</strain>
    </source>
</reference>
<accession>A0AA96VFR3</accession>
<name>A0AA96VFR3_9EURY</name>
<evidence type="ECO:0000313" key="2">
    <source>
        <dbReference type="Proteomes" id="UP001304970"/>
    </source>
</evidence>
<gene>
    <name evidence="1" type="ORF">MsAm2_14340</name>
</gene>
<evidence type="ECO:0000313" key="1">
    <source>
        <dbReference type="EMBL" id="WNY27631.1"/>
    </source>
</evidence>
<organism evidence="1 2">
    <name type="scientific">Methanolapillus ohkumae</name>
    <dbReference type="NCBI Taxonomy" id="3028298"/>
    <lineage>
        <taxon>Archaea</taxon>
        <taxon>Methanobacteriati</taxon>
        <taxon>Methanobacteriota</taxon>
        <taxon>Stenosarchaea group</taxon>
        <taxon>Methanomicrobia</taxon>
        <taxon>Methanosarcinales</taxon>
        <taxon>Methanosarcinaceae</taxon>
        <taxon>Methanolapillus</taxon>
    </lineage>
</organism>
<protein>
    <submittedName>
        <fullName evidence="1">Uncharacterized protein</fullName>
    </submittedName>
</protein>
<sequence length="296" mass="32864">MKKLSFMSCLMAFVLVCAIFVPVAMAKEDESPFSNNAIPAYDLSQMSSLNEDETKDLENIITLLLKAEGIQISNLDVSKLNVLKENQYTVFAGSLTFSIDNSPQKLEIYVSQNTLNNSFEIFSKSDSQYFNTHIYKTDENKKSVEYRVEQTYIKNGVSDVEIQTFSCKKQIDTIGSSSEMITGINQVHDFASCPPSNSNLIVNDVTVEEMISYTGLALGIIGLLTGLVPLDLVGLGMELYLLSGASAGSVEYSDIFVDVFSSTYLWPVYTPTCSNAYGIWFPPPVCAYFELDYYIS</sequence>
<dbReference type="EMBL" id="CP131061">
    <property type="protein sequence ID" value="WNY27631.1"/>
    <property type="molecule type" value="Genomic_DNA"/>
</dbReference>
<dbReference type="Proteomes" id="UP001304970">
    <property type="component" value="Chromosome"/>
</dbReference>
<dbReference type="AlphaFoldDB" id="A0AA96VFR3"/>